<dbReference type="InterPro" id="IPR036097">
    <property type="entry name" value="HisK_dim/P_sf"/>
</dbReference>
<dbReference type="SMART" id="SM00387">
    <property type="entry name" value="HATPase_c"/>
    <property type="match status" value="1"/>
</dbReference>
<dbReference type="Pfam" id="PF00512">
    <property type="entry name" value="HisKA"/>
    <property type="match status" value="1"/>
</dbReference>
<evidence type="ECO:0000259" key="6">
    <source>
        <dbReference type="PROSITE" id="PS50109"/>
    </source>
</evidence>
<comment type="caution">
    <text evidence="7">The sequence shown here is derived from an EMBL/GenBank/DDBJ whole genome shotgun (WGS) entry which is preliminary data.</text>
</comment>
<evidence type="ECO:0000256" key="3">
    <source>
        <dbReference type="ARBA" id="ARBA00022553"/>
    </source>
</evidence>
<organism evidence="7 8">
    <name type="scientific">Agrilutibacter niabensis</name>
    <dbReference type="NCBI Taxonomy" id="380628"/>
    <lineage>
        <taxon>Bacteria</taxon>
        <taxon>Pseudomonadati</taxon>
        <taxon>Pseudomonadota</taxon>
        <taxon>Gammaproteobacteria</taxon>
        <taxon>Lysobacterales</taxon>
        <taxon>Lysobacteraceae</taxon>
        <taxon>Agrilutibacter</taxon>
    </lineage>
</organism>
<evidence type="ECO:0000313" key="8">
    <source>
        <dbReference type="Proteomes" id="UP001267878"/>
    </source>
</evidence>
<dbReference type="GO" id="GO:0016301">
    <property type="term" value="F:kinase activity"/>
    <property type="evidence" value="ECO:0007669"/>
    <property type="project" value="UniProtKB-KW"/>
</dbReference>
<dbReference type="PANTHER" id="PTHR42878:SF15">
    <property type="entry name" value="BACTERIOPHYTOCHROME"/>
    <property type="match status" value="1"/>
</dbReference>
<evidence type="ECO:0000256" key="1">
    <source>
        <dbReference type="ARBA" id="ARBA00000085"/>
    </source>
</evidence>
<dbReference type="SMART" id="SM00388">
    <property type="entry name" value="HisKA"/>
    <property type="match status" value="1"/>
</dbReference>
<gene>
    <name evidence="7" type="ORF">J2X04_002607</name>
</gene>
<dbReference type="SUPFAM" id="SSF55874">
    <property type="entry name" value="ATPase domain of HSP90 chaperone/DNA topoisomerase II/histidine kinase"/>
    <property type="match status" value="1"/>
</dbReference>
<evidence type="ECO:0000256" key="5">
    <source>
        <dbReference type="ARBA" id="ARBA00022777"/>
    </source>
</evidence>
<keyword evidence="3" id="KW-0597">Phosphoprotein</keyword>
<dbReference type="InterPro" id="IPR003661">
    <property type="entry name" value="HisK_dim/P_dom"/>
</dbReference>
<dbReference type="EMBL" id="JAVDVW010000002">
    <property type="protein sequence ID" value="MDR7100226.1"/>
    <property type="molecule type" value="Genomic_DNA"/>
</dbReference>
<name>A0ABU1VRW5_9GAMM</name>
<dbReference type="RefSeq" id="WP_310054878.1">
    <property type="nucleotide sequence ID" value="NZ_JAVDVW010000002.1"/>
</dbReference>
<dbReference type="CDD" id="cd00082">
    <property type="entry name" value="HisKA"/>
    <property type="match status" value="1"/>
</dbReference>
<proteinExistence type="predicted"/>
<dbReference type="PROSITE" id="PS50109">
    <property type="entry name" value="HIS_KIN"/>
    <property type="match status" value="1"/>
</dbReference>
<sequence>MSDELENDRNQLQATRRQLQLLTDAITHDLRAPLRTIEGFAARVAASAHDRLEPREREQLQRVHDAATRMTSLLEQLGELARATHASLQPADVDISLMAEWILADLQATEPDRPTQLHVQPGLRVRGDERLLRLLLTQLLHNAWKFSATAAATRIEVTGNGEGGRRRFVIRDAGIGFDPRYAGKLFEPLQRLHGAEQGAGHGLGLAIARRIAERHGGCITAVSQPGDGAAFTVDLPDA</sequence>
<dbReference type="PRINTS" id="PR00344">
    <property type="entry name" value="BCTRLSENSOR"/>
</dbReference>
<evidence type="ECO:0000313" key="7">
    <source>
        <dbReference type="EMBL" id="MDR7100226.1"/>
    </source>
</evidence>
<keyword evidence="8" id="KW-1185">Reference proteome</keyword>
<accession>A0ABU1VRW5</accession>
<dbReference type="Gene3D" id="3.30.565.10">
    <property type="entry name" value="Histidine kinase-like ATPase, C-terminal domain"/>
    <property type="match status" value="1"/>
</dbReference>
<reference evidence="7 8" key="1">
    <citation type="submission" date="2023-07" db="EMBL/GenBank/DDBJ databases">
        <title>Sorghum-associated microbial communities from plants grown in Nebraska, USA.</title>
        <authorList>
            <person name="Schachtman D."/>
        </authorList>
    </citation>
    <scope>NUCLEOTIDE SEQUENCE [LARGE SCALE GENOMIC DNA]</scope>
    <source>
        <strain evidence="7 8">BE187</strain>
    </source>
</reference>
<evidence type="ECO:0000256" key="4">
    <source>
        <dbReference type="ARBA" id="ARBA00022679"/>
    </source>
</evidence>
<dbReference type="EC" id="2.7.13.3" evidence="2"/>
<dbReference type="PANTHER" id="PTHR42878">
    <property type="entry name" value="TWO-COMPONENT HISTIDINE KINASE"/>
    <property type="match status" value="1"/>
</dbReference>
<dbReference type="InterPro" id="IPR004358">
    <property type="entry name" value="Sig_transdc_His_kin-like_C"/>
</dbReference>
<dbReference type="InterPro" id="IPR003594">
    <property type="entry name" value="HATPase_dom"/>
</dbReference>
<evidence type="ECO:0000256" key="2">
    <source>
        <dbReference type="ARBA" id="ARBA00012438"/>
    </source>
</evidence>
<comment type="catalytic activity">
    <reaction evidence="1">
        <text>ATP + protein L-histidine = ADP + protein N-phospho-L-histidine.</text>
        <dbReference type="EC" id="2.7.13.3"/>
    </reaction>
</comment>
<keyword evidence="4" id="KW-0808">Transferase</keyword>
<dbReference type="Gene3D" id="1.10.287.130">
    <property type="match status" value="1"/>
</dbReference>
<dbReference type="SUPFAM" id="SSF47384">
    <property type="entry name" value="Homodimeric domain of signal transducing histidine kinase"/>
    <property type="match status" value="1"/>
</dbReference>
<dbReference type="Proteomes" id="UP001267878">
    <property type="component" value="Unassembled WGS sequence"/>
</dbReference>
<keyword evidence="5 7" id="KW-0418">Kinase</keyword>
<feature type="domain" description="Histidine kinase" evidence="6">
    <location>
        <begin position="25"/>
        <end position="238"/>
    </location>
</feature>
<protein>
    <recommendedName>
        <fullName evidence="2">histidine kinase</fullName>
        <ecNumber evidence="2">2.7.13.3</ecNumber>
    </recommendedName>
</protein>
<dbReference type="InterPro" id="IPR036890">
    <property type="entry name" value="HATPase_C_sf"/>
</dbReference>
<dbReference type="InterPro" id="IPR005467">
    <property type="entry name" value="His_kinase_dom"/>
</dbReference>
<dbReference type="InterPro" id="IPR050351">
    <property type="entry name" value="BphY/WalK/GraS-like"/>
</dbReference>
<dbReference type="Pfam" id="PF02518">
    <property type="entry name" value="HATPase_c"/>
    <property type="match status" value="1"/>
</dbReference>